<dbReference type="SUPFAM" id="SSF53659">
    <property type="entry name" value="Isocitrate/Isopropylmalate dehydrogenase-like"/>
    <property type="match status" value="1"/>
</dbReference>
<keyword evidence="8 10" id="KW-0560">Oxidoreductase</keyword>
<feature type="site" description="Critical for catalysis" evidence="11">
    <location>
        <position position="139"/>
    </location>
</feature>
<gene>
    <name evidence="16" type="ORF">PL336_09590</name>
</gene>
<keyword evidence="9 10" id="KW-0464">Manganese</keyword>
<feature type="site" description="Critical for catalysis" evidence="11">
    <location>
        <position position="210"/>
    </location>
</feature>
<keyword evidence="4 10" id="KW-0816">Tricarboxylic acid cycle</keyword>
<dbReference type="GO" id="GO:0006099">
    <property type="term" value="P:tricarboxylic acid cycle"/>
    <property type="evidence" value="ECO:0007669"/>
    <property type="project" value="UniProtKB-KW"/>
</dbReference>
<feature type="binding site" evidence="14">
    <location>
        <position position="326"/>
    </location>
    <ligand>
        <name>NADP(+)</name>
        <dbReference type="ChEBI" id="CHEBI:58349"/>
    </ligand>
</feature>
<feature type="binding site" evidence="14">
    <location>
        <begin position="75"/>
        <end position="77"/>
    </location>
    <ligand>
        <name>NADP(+)</name>
        <dbReference type="ChEBI" id="CHEBI:58349"/>
    </ligand>
</feature>
<sequence>MSKIKVENPIVELDGDEMTRIIWDFIKKKLITPYLDVDLKYYDLGIEVRDETDDQITVDAAHAIREHGVGVKCATITPDEARVEEFGLKRMYRSPNGTIRNILGGVIFREPIICRNVPRLVPGWTQPIVVGRHAFGDQYRATDFRFPGKGKLTIKFVGEDGETIEKEVFDAPSAGVTMAMYNLDDSIRDFARASFNYGLNRGWPVYLSTKNTILKAYDGRFKDLFQEIFDAEFAEDFKKKNIWYEHRLIDDMVASAMKWSGGYVWACKNYDGDVQSDTVAQGFGSLGLMTSQLMTPDGKIVEAEAAHGTVTRHYRQHQKGEETSTNSIASIYAWTGGLKHRGKLDENTALINFAETLEKVVVDTVESGIMTKDLALLVGPDQGWLTTMGFLEKVDENLNKALAG</sequence>
<feature type="binding site" evidence="13">
    <location>
        <position position="273"/>
    </location>
    <ligand>
        <name>Mn(2+)</name>
        <dbReference type="ChEBI" id="CHEBI:29035"/>
    </ligand>
</feature>
<feature type="binding site" evidence="14">
    <location>
        <begin position="308"/>
        <end position="313"/>
    </location>
    <ligand>
        <name>NADP(+)</name>
        <dbReference type="ChEBI" id="CHEBI:58349"/>
    </ligand>
</feature>
<dbReference type="PANTHER" id="PTHR11822">
    <property type="entry name" value="NADP-SPECIFIC ISOCITRATE DEHYDROGENASE"/>
    <property type="match status" value="1"/>
</dbReference>
<keyword evidence="5 10" id="KW-0479">Metal-binding</keyword>
<feature type="binding site" evidence="14">
    <location>
        <position position="82"/>
    </location>
    <ligand>
        <name>NADP(+)</name>
        <dbReference type="ChEBI" id="CHEBI:58349"/>
    </ligand>
</feature>
<feature type="binding site" evidence="14">
    <location>
        <position position="258"/>
    </location>
    <ligand>
        <name>NADP(+)</name>
        <dbReference type="ChEBI" id="CHEBI:58349"/>
    </ligand>
</feature>
<evidence type="ECO:0000256" key="4">
    <source>
        <dbReference type="ARBA" id="ARBA00022532"/>
    </source>
</evidence>
<feature type="binding site" evidence="13">
    <location>
        <position position="250"/>
    </location>
    <ligand>
        <name>Mn(2+)</name>
        <dbReference type="ChEBI" id="CHEBI:29035"/>
    </ligand>
</feature>
<dbReference type="PROSITE" id="PS00470">
    <property type="entry name" value="IDH_IMDH"/>
    <property type="match status" value="1"/>
</dbReference>
<comment type="cofactor">
    <cofactor evidence="1">
        <name>Mn(2+)</name>
        <dbReference type="ChEBI" id="CHEBI:29035"/>
    </cofactor>
</comment>
<keyword evidence="3" id="KW-0329">Glyoxylate bypass</keyword>
<dbReference type="GO" id="GO:0051287">
    <property type="term" value="F:NAD binding"/>
    <property type="evidence" value="ECO:0007669"/>
    <property type="project" value="InterPro"/>
</dbReference>
<feature type="domain" description="Isopropylmalate dehydrogenase-like" evidence="15">
    <location>
        <begin position="9"/>
        <end position="394"/>
    </location>
</feature>
<feature type="binding site" evidence="12">
    <location>
        <position position="132"/>
    </location>
    <ligand>
        <name>D-threo-isocitrate</name>
        <dbReference type="ChEBI" id="CHEBI:15562"/>
    </ligand>
</feature>
<evidence type="ECO:0000256" key="10">
    <source>
        <dbReference type="PIRNR" id="PIRNR000108"/>
    </source>
</evidence>
<evidence type="ECO:0000256" key="6">
    <source>
        <dbReference type="ARBA" id="ARBA00022842"/>
    </source>
</evidence>
<dbReference type="InterPro" id="IPR004790">
    <property type="entry name" value="Isocitrate_DH_NADP"/>
</dbReference>
<dbReference type="Proteomes" id="UP001210770">
    <property type="component" value="Chromosome"/>
</dbReference>
<evidence type="ECO:0000256" key="2">
    <source>
        <dbReference type="ARBA" id="ARBA00007769"/>
    </source>
</evidence>
<dbReference type="FunFam" id="3.40.718.10:FF:000002">
    <property type="entry name" value="Isocitrate dehydrogenase [NADP]"/>
    <property type="match status" value="1"/>
</dbReference>
<evidence type="ECO:0000313" key="16">
    <source>
        <dbReference type="EMBL" id="WCE69060.1"/>
    </source>
</evidence>
<dbReference type="Pfam" id="PF00180">
    <property type="entry name" value="Iso_dh"/>
    <property type="match status" value="1"/>
</dbReference>
<feature type="binding site" evidence="12">
    <location>
        <position position="109"/>
    </location>
    <ligand>
        <name>D-threo-isocitrate</name>
        <dbReference type="ChEBI" id="CHEBI:15562"/>
    </ligand>
</feature>
<dbReference type="Gene3D" id="3.40.718.10">
    <property type="entry name" value="Isopropylmalate Dehydrogenase"/>
    <property type="match status" value="1"/>
</dbReference>
<keyword evidence="7 10" id="KW-0521">NADP</keyword>
<name>A0AAX3LKG9_9RHOB</name>
<evidence type="ECO:0000259" key="15">
    <source>
        <dbReference type="SMART" id="SM01329"/>
    </source>
</evidence>
<dbReference type="GO" id="GO:0000287">
    <property type="term" value="F:magnesium ion binding"/>
    <property type="evidence" value="ECO:0007669"/>
    <property type="project" value="InterPro"/>
</dbReference>
<dbReference type="EC" id="1.1.1.42" evidence="10"/>
<feature type="binding site" evidence="12">
    <location>
        <position position="77"/>
    </location>
    <ligand>
        <name>D-threo-isocitrate</name>
        <dbReference type="ChEBI" id="CHEBI:15562"/>
    </ligand>
</feature>
<dbReference type="NCBIfam" id="NF006156">
    <property type="entry name" value="PRK08299.1"/>
    <property type="match status" value="1"/>
</dbReference>
<feature type="binding site" evidence="12">
    <location>
        <begin position="94"/>
        <end position="100"/>
    </location>
    <ligand>
        <name>D-threo-isocitrate</name>
        <dbReference type="ChEBI" id="CHEBI:15562"/>
    </ligand>
</feature>
<dbReference type="GO" id="GO:0004450">
    <property type="term" value="F:isocitrate dehydrogenase (NADP+) activity"/>
    <property type="evidence" value="ECO:0007669"/>
    <property type="project" value="UniProtKB-UniRule"/>
</dbReference>
<reference evidence="16" key="1">
    <citation type="submission" date="2023-01" db="EMBL/GenBank/DDBJ databases">
        <title>Comparative genomic analysis of cold water coral derived Sulfitobacter faviae: insights into their metabolism and habitat adaptation.</title>
        <authorList>
            <person name="Guo Y."/>
            <person name="Lin S."/>
            <person name="Huang Z."/>
            <person name="Tang K."/>
            <person name="Wang X."/>
        </authorList>
    </citation>
    <scope>NUCLEOTIDE SEQUENCE</scope>
    <source>
        <strain evidence="16">SCSIO W_1865</strain>
    </source>
</reference>
<evidence type="ECO:0000256" key="1">
    <source>
        <dbReference type="ARBA" id="ARBA00001936"/>
    </source>
</evidence>
<evidence type="ECO:0000256" key="14">
    <source>
        <dbReference type="PIRSR" id="PIRSR000108-4"/>
    </source>
</evidence>
<dbReference type="NCBIfam" id="TIGR00127">
    <property type="entry name" value="nadp_idh_euk"/>
    <property type="match status" value="1"/>
</dbReference>
<dbReference type="InterPro" id="IPR024084">
    <property type="entry name" value="IsoPropMal-DH-like_dom"/>
</dbReference>
<dbReference type="GO" id="GO:0006102">
    <property type="term" value="P:isocitrate metabolic process"/>
    <property type="evidence" value="ECO:0007669"/>
    <property type="project" value="UniProtKB-UniRule"/>
</dbReference>
<dbReference type="SMART" id="SM01329">
    <property type="entry name" value="Iso_dh"/>
    <property type="match status" value="1"/>
</dbReference>
<evidence type="ECO:0000256" key="8">
    <source>
        <dbReference type="ARBA" id="ARBA00023002"/>
    </source>
</evidence>
<evidence type="ECO:0000256" key="7">
    <source>
        <dbReference type="ARBA" id="ARBA00022857"/>
    </source>
</evidence>
<accession>A0AAX3LKG9</accession>
<organism evidence="16 17">
    <name type="scientific">Sulfitobacter faviae</name>
    <dbReference type="NCBI Taxonomy" id="1775881"/>
    <lineage>
        <taxon>Bacteria</taxon>
        <taxon>Pseudomonadati</taxon>
        <taxon>Pseudomonadota</taxon>
        <taxon>Alphaproteobacteria</taxon>
        <taxon>Rhodobacterales</taxon>
        <taxon>Roseobacteraceae</taxon>
        <taxon>Sulfitobacter</taxon>
    </lineage>
</organism>
<comment type="catalytic activity">
    <reaction evidence="10">
        <text>D-threo-isocitrate + NADP(+) = 2-oxoglutarate + CO2 + NADPH</text>
        <dbReference type="Rhea" id="RHEA:19629"/>
        <dbReference type="ChEBI" id="CHEBI:15562"/>
        <dbReference type="ChEBI" id="CHEBI:16526"/>
        <dbReference type="ChEBI" id="CHEBI:16810"/>
        <dbReference type="ChEBI" id="CHEBI:57783"/>
        <dbReference type="ChEBI" id="CHEBI:58349"/>
        <dbReference type="EC" id="1.1.1.42"/>
    </reaction>
</comment>
<comment type="cofactor">
    <cofactor evidence="10 13">
        <name>Mg(2+)</name>
        <dbReference type="ChEBI" id="CHEBI:18420"/>
    </cofactor>
    <cofactor evidence="10 13">
        <name>Mn(2+)</name>
        <dbReference type="ChEBI" id="CHEBI:29035"/>
    </cofactor>
    <text evidence="10 13">Binds 1 Mg(2+) or Mn(2+) ion per subunit.</text>
</comment>
<evidence type="ECO:0000256" key="9">
    <source>
        <dbReference type="ARBA" id="ARBA00023211"/>
    </source>
</evidence>
<dbReference type="InterPro" id="IPR019818">
    <property type="entry name" value="IsoCit/isopropylmalate_DH_CS"/>
</dbReference>
<evidence type="ECO:0000256" key="3">
    <source>
        <dbReference type="ARBA" id="ARBA00022435"/>
    </source>
</evidence>
<evidence type="ECO:0000256" key="5">
    <source>
        <dbReference type="ARBA" id="ARBA00022723"/>
    </source>
</evidence>
<evidence type="ECO:0000256" key="11">
    <source>
        <dbReference type="PIRSR" id="PIRSR000108-1"/>
    </source>
</evidence>
<dbReference type="PANTHER" id="PTHR11822:SF21">
    <property type="entry name" value="ISOCITRATE DEHYDROGENASE [NADP], MITOCHONDRIAL"/>
    <property type="match status" value="1"/>
</dbReference>
<protein>
    <recommendedName>
        <fullName evidence="10">Isocitrate dehydrogenase [NADP]</fullName>
        <ecNumber evidence="10">1.1.1.42</ecNumber>
    </recommendedName>
</protein>
<evidence type="ECO:0000256" key="13">
    <source>
        <dbReference type="PIRSR" id="PIRSR000108-3"/>
    </source>
</evidence>
<keyword evidence="6 10" id="KW-0460">Magnesium</keyword>
<evidence type="ECO:0000256" key="12">
    <source>
        <dbReference type="PIRSR" id="PIRSR000108-2"/>
    </source>
</evidence>
<comment type="similarity">
    <text evidence="2 10">Belongs to the isocitrate and isopropylmalate dehydrogenases family.</text>
</comment>
<dbReference type="EMBL" id="CP116423">
    <property type="protein sequence ID" value="WCE69060.1"/>
    <property type="molecule type" value="Genomic_DNA"/>
</dbReference>
<dbReference type="RefSeq" id="WP_271687340.1">
    <property type="nucleotide sequence ID" value="NZ_CP116423.1"/>
</dbReference>
<dbReference type="AlphaFoldDB" id="A0AAX3LKG9"/>
<proteinExistence type="inferred from homology"/>
<evidence type="ECO:0000313" key="17">
    <source>
        <dbReference type="Proteomes" id="UP001210770"/>
    </source>
</evidence>
<dbReference type="PIRSF" id="PIRSF000108">
    <property type="entry name" value="IDH_NADP"/>
    <property type="match status" value="1"/>
</dbReference>
<dbReference type="GO" id="GO:0006097">
    <property type="term" value="P:glyoxylate cycle"/>
    <property type="evidence" value="ECO:0007669"/>
    <property type="project" value="UniProtKB-KW"/>
</dbReference>